<evidence type="ECO:0000313" key="3">
    <source>
        <dbReference type="Proteomes" id="UP000308197"/>
    </source>
</evidence>
<accession>A0A5C3PB90</accession>
<organism evidence="2 3">
    <name type="scientific">Polyporus arcularius HHB13444</name>
    <dbReference type="NCBI Taxonomy" id="1314778"/>
    <lineage>
        <taxon>Eukaryota</taxon>
        <taxon>Fungi</taxon>
        <taxon>Dikarya</taxon>
        <taxon>Basidiomycota</taxon>
        <taxon>Agaricomycotina</taxon>
        <taxon>Agaricomycetes</taxon>
        <taxon>Polyporales</taxon>
        <taxon>Polyporaceae</taxon>
        <taxon>Polyporus</taxon>
    </lineage>
</organism>
<gene>
    <name evidence="2" type="ORF">K466DRAFT_600789</name>
</gene>
<feature type="region of interest" description="Disordered" evidence="1">
    <location>
        <begin position="1"/>
        <end position="27"/>
    </location>
</feature>
<evidence type="ECO:0000313" key="2">
    <source>
        <dbReference type="EMBL" id="TFK85898.1"/>
    </source>
</evidence>
<sequence length="82" mass="9516">MPPLPKYRSSQNRRYHPYRCPTHGRGAEGHPMGDVHLLVQQPTAANWRVVAAFVQMMYVCRRTYFALLAVVEYLRAREAKAE</sequence>
<proteinExistence type="predicted"/>
<dbReference type="InParanoid" id="A0A5C3PB90"/>
<reference evidence="2 3" key="1">
    <citation type="journal article" date="2019" name="Nat. Ecol. Evol.">
        <title>Megaphylogeny resolves global patterns of mushroom evolution.</title>
        <authorList>
            <person name="Varga T."/>
            <person name="Krizsan K."/>
            <person name="Foldi C."/>
            <person name="Dima B."/>
            <person name="Sanchez-Garcia M."/>
            <person name="Sanchez-Ramirez S."/>
            <person name="Szollosi G.J."/>
            <person name="Szarkandi J.G."/>
            <person name="Papp V."/>
            <person name="Albert L."/>
            <person name="Andreopoulos W."/>
            <person name="Angelini C."/>
            <person name="Antonin V."/>
            <person name="Barry K.W."/>
            <person name="Bougher N.L."/>
            <person name="Buchanan P."/>
            <person name="Buyck B."/>
            <person name="Bense V."/>
            <person name="Catcheside P."/>
            <person name="Chovatia M."/>
            <person name="Cooper J."/>
            <person name="Damon W."/>
            <person name="Desjardin D."/>
            <person name="Finy P."/>
            <person name="Geml J."/>
            <person name="Haridas S."/>
            <person name="Hughes K."/>
            <person name="Justo A."/>
            <person name="Karasinski D."/>
            <person name="Kautmanova I."/>
            <person name="Kiss B."/>
            <person name="Kocsube S."/>
            <person name="Kotiranta H."/>
            <person name="LaButti K.M."/>
            <person name="Lechner B.E."/>
            <person name="Liimatainen K."/>
            <person name="Lipzen A."/>
            <person name="Lukacs Z."/>
            <person name="Mihaltcheva S."/>
            <person name="Morgado L.N."/>
            <person name="Niskanen T."/>
            <person name="Noordeloos M.E."/>
            <person name="Ohm R.A."/>
            <person name="Ortiz-Santana B."/>
            <person name="Ovrebo C."/>
            <person name="Racz N."/>
            <person name="Riley R."/>
            <person name="Savchenko A."/>
            <person name="Shiryaev A."/>
            <person name="Soop K."/>
            <person name="Spirin V."/>
            <person name="Szebenyi C."/>
            <person name="Tomsovsky M."/>
            <person name="Tulloss R.E."/>
            <person name="Uehling J."/>
            <person name="Grigoriev I.V."/>
            <person name="Vagvolgyi C."/>
            <person name="Papp T."/>
            <person name="Martin F.M."/>
            <person name="Miettinen O."/>
            <person name="Hibbett D.S."/>
            <person name="Nagy L.G."/>
        </authorList>
    </citation>
    <scope>NUCLEOTIDE SEQUENCE [LARGE SCALE GENOMIC DNA]</scope>
    <source>
        <strain evidence="2 3">HHB13444</strain>
    </source>
</reference>
<protein>
    <submittedName>
        <fullName evidence="2">Uncharacterized protein</fullName>
    </submittedName>
</protein>
<dbReference type="EMBL" id="ML211227">
    <property type="protein sequence ID" value="TFK85898.1"/>
    <property type="molecule type" value="Genomic_DNA"/>
</dbReference>
<dbReference type="Proteomes" id="UP000308197">
    <property type="component" value="Unassembled WGS sequence"/>
</dbReference>
<keyword evidence="3" id="KW-1185">Reference proteome</keyword>
<dbReference type="AlphaFoldDB" id="A0A5C3PB90"/>
<evidence type="ECO:0000256" key="1">
    <source>
        <dbReference type="SAM" id="MobiDB-lite"/>
    </source>
</evidence>
<name>A0A5C3PB90_9APHY</name>